<organism evidence="2 3">
    <name type="scientific">Undibacterium umbellatum</name>
    <dbReference type="NCBI Taxonomy" id="2762300"/>
    <lineage>
        <taxon>Bacteria</taxon>
        <taxon>Pseudomonadati</taxon>
        <taxon>Pseudomonadota</taxon>
        <taxon>Betaproteobacteria</taxon>
        <taxon>Burkholderiales</taxon>
        <taxon>Oxalobacteraceae</taxon>
        <taxon>Undibacterium</taxon>
    </lineage>
</organism>
<reference evidence="2 3" key="1">
    <citation type="submission" date="2020-08" db="EMBL/GenBank/DDBJ databases">
        <title>Novel species isolated from subtropical streams in China.</title>
        <authorList>
            <person name="Lu H."/>
        </authorList>
    </citation>
    <scope>NUCLEOTIDE SEQUENCE [LARGE SCALE GENOMIC DNA]</scope>
    <source>
        <strain evidence="2 3">NL8W</strain>
    </source>
</reference>
<keyword evidence="3" id="KW-1185">Reference proteome</keyword>
<protein>
    <submittedName>
        <fullName evidence="2">Uncharacterized protein</fullName>
    </submittedName>
</protein>
<name>A0ABR6ZAX5_9BURK</name>
<evidence type="ECO:0000313" key="3">
    <source>
        <dbReference type="Proteomes" id="UP000646911"/>
    </source>
</evidence>
<feature type="transmembrane region" description="Helical" evidence="1">
    <location>
        <begin position="49"/>
        <end position="74"/>
    </location>
</feature>
<accession>A0ABR6ZAX5</accession>
<feature type="transmembrane region" description="Helical" evidence="1">
    <location>
        <begin position="86"/>
        <end position="110"/>
    </location>
</feature>
<gene>
    <name evidence="2" type="ORF">H8L47_15215</name>
</gene>
<keyword evidence="1" id="KW-0812">Transmembrane</keyword>
<evidence type="ECO:0000256" key="1">
    <source>
        <dbReference type="SAM" id="Phobius"/>
    </source>
</evidence>
<feature type="transmembrane region" description="Helical" evidence="1">
    <location>
        <begin position="18"/>
        <end position="42"/>
    </location>
</feature>
<proteinExistence type="predicted"/>
<sequence>MLSLACAQFGVLRDLSRFLVGSLFIGGIPYLLVLLMFGFAFIRLDDDKFVFYCHFAPFVMALAFGVSAAVIMMINDKRIDIADLFNLFMIGGLYSLLVSYFYVLLAAIIYKLLKSIKLIYVEPHRAFYE</sequence>
<dbReference type="Proteomes" id="UP000646911">
    <property type="component" value="Unassembled WGS sequence"/>
</dbReference>
<evidence type="ECO:0000313" key="2">
    <source>
        <dbReference type="EMBL" id="MBC3908907.1"/>
    </source>
</evidence>
<keyword evidence="1" id="KW-1133">Transmembrane helix</keyword>
<keyword evidence="1" id="KW-0472">Membrane</keyword>
<dbReference type="EMBL" id="JACOFX010000007">
    <property type="protein sequence ID" value="MBC3908907.1"/>
    <property type="molecule type" value="Genomic_DNA"/>
</dbReference>
<comment type="caution">
    <text evidence="2">The sequence shown here is derived from an EMBL/GenBank/DDBJ whole genome shotgun (WGS) entry which is preliminary data.</text>
</comment>